<organism evidence="1 2">
    <name type="scientific">Dallia pectoralis</name>
    <name type="common">Alaska blackfish</name>
    <dbReference type="NCBI Taxonomy" id="75939"/>
    <lineage>
        <taxon>Eukaryota</taxon>
        <taxon>Metazoa</taxon>
        <taxon>Chordata</taxon>
        <taxon>Craniata</taxon>
        <taxon>Vertebrata</taxon>
        <taxon>Euteleostomi</taxon>
        <taxon>Actinopterygii</taxon>
        <taxon>Neopterygii</taxon>
        <taxon>Teleostei</taxon>
        <taxon>Protacanthopterygii</taxon>
        <taxon>Esociformes</taxon>
        <taxon>Umbridae</taxon>
        <taxon>Dallia</taxon>
    </lineage>
</organism>
<comment type="caution">
    <text evidence="1">The sequence shown here is derived from an EMBL/GenBank/DDBJ whole genome shotgun (WGS) entry which is preliminary data.</text>
</comment>
<evidence type="ECO:0000313" key="1">
    <source>
        <dbReference type="EMBL" id="KAJ8001373.1"/>
    </source>
</evidence>
<dbReference type="Proteomes" id="UP001157502">
    <property type="component" value="Chromosome 14"/>
</dbReference>
<reference evidence="1" key="1">
    <citation type="submission" date="2021-05" db="EMBL/GenBank/DDBJ databases">
        <authorList>
            <person name="Pan Q."/>
            <person name="Jouanno E."/>
            <person name="Zahm M."/>
            <person name="Klopp C."/>
            <person name="Cabau C."/>
            <person name="Louis A."/>
            <person name="Berthelot C."/>
            <person name="Parey E."/>
            <person name="Roest Crollius H."/>
            <person name="Montfort J."/>
            <person name="Robinson-Rechavi M."/>
            <person name="Bouchez O."/>
            <person name="Lampietro C."/>
            <person name="Lopez Roques C."/>
            <person name="Donnadieu C."/>
            <person name="Postlethwait J."/>
            <person name="Bobe J."/>
            <person name="Dillon D."/>
            <person name="Chandos A."/>
            <person name="von Hippel F."/>
            <person name="Guiguen Y."/>
        </authorList>
    </citation>
    <scope>NUCLEOTIDE SEQUENCE</scope>
    <source>
        <strain evidence="1">YG-Jan2019</strain>
    </source>
</reference>
<accession>A0ACC2GCY5</accession>
<gene>
    <name evidence="1" type="ORF">DPEC_G00168850</name>
</gene>
<protein>
    <submittedName>
        <fullName evidence="1">Uncharacterized protein</fullName>
    </submittedName>
</protein>
<sequence>MTGEKERLMEEIEERLHSLTEDNLRYLCERCGLDVLEVEGLNHRSLRRKIMEEMWRNADSGKSEEQGMSWLLRLKEDIRKIQEESIVAPTSPRQSDDEARDSPNSHSVSDRGVSPDKAPESKGFQRLYACMLVSRGLYNEFGNQYVMLSCHCLAFTPEGHHEWSEGGVNGGSRRKVACTNWKRVMVVLSEGLLTPEGQPYRSPQDVPPELIHNSSLHLTFSKFWRRYGRLSRHLMKVKLQSYTKFLFVRDPFVRLISAFRNKFQQPNEDFYRQFGSVMLRRYGNRDGKGNSSQRVPESAAEAFTEGSAPRSLSL</sequence>
<keyword evidence="2" id="KW-1185">Reference proteome</keyword>
<name>A0ACC2GCY5_DALPE</name>
<dbReference type="EMBL" id="CM055741">
    <property type="protein sequence ID" value="KAJ8001373.1"/>
    <property type="molecule type" value="Genomic_DNA"/>
</dbReference>
<evidence type="ECO:0000313" key="2">
    <source>
        <dbReference type="Proteomes" id="UP001157502"/>
    </source>
</evidence>
<proteinExistence type="predicted"/>